<dbReference type="InParanoid" id="I2H5I8"/>
<sequence>MLKCDKNDPQILSISSLIIAPNPPKRGSTMILEAEGDIISEISEGAYVDVEVRLGYIKLLTQRLDLCAILADHARDQPDMQCPVQPGHHTFAQKVDIPNEVPAGRYVVVARAFTKDDELITCLTGTIVFKPLF</sequence>
<dbReference type="GO" id="GO:0031210">
    <property type="term" value="F:phosphatidylcholine binding"/>
    <property type="evidence" value="ECO:0007669"/>
    <property type="project" value="EnsemblFungi"/>
</dbReference>
<dbReference type="AlphaFoldDB" id="I2H5I8"/>
<dbReference type="RefSeq" id="XP_004181159.1">
    <property type="nucleotide sequence ID" value="XM_004181111.1"/>
</dbReference>
<dbReference type="GO" id="GO:0032366">
    <property type="term" value="P:intracellular sterol transport"/>
    <property type="evidence" value="ECO:0007669"/>
    <property type="project" value="EnsemblFungi"/>
</dbReference>
<dbReference type="STRING" id="1071380.I2H5I8"/>
<dbReference type="InterPro" id="IPR014756">
    <property type="entry name" value="Ig_E-set"/>
</dbReference>
<dbReference type="Proteomes" id="UP000002866">
    <property type="component" value="Chromosome 6"/>
</dbReference>
<proteinExistence type="inferred from homology"/>
<evidence type="ECO:0000256" key="1">
    <source>
        <dbReference type="ARBA" id="ARBA00002053"/>
    </source>
</evidence>
<dbReference type="InterPro" id="IPR033917">
    <property type="entry name" value="ML_PG-PI_TP"/>
</dbReference>
<evidence type="ECO:0000256" key="2">
    <source>
        <dbReference type="ARBA" id="ARBA00006370"/>
    </source>
</evidence>
<dbReference type="InterPro" id="IPR003172">
    <property type="entry name" value="ML_dom"/>
</dbReference>
<dbReference type="SMART" id="SM00737">
    <property type="entry name" value="ML"/>
    <property type="match status" value="1"/>
</dbReference>
<dbReference type="PANTHER" id="PTHR11306:SF0">
    <property type="entry name" value="PHOSPHATIDYLGLYCEROL_PHOSPHATIDYLINOSITOL TRANSFER PROTEIN"/>
    <property type="match status" value="1"/>
</dbReference>
<dbReference type="InterPro" id="IPR039670">
    <property type="entry name" value="NPC2-like"/>
</dbReference>
<dbReference type="OrthoDB" id="6409159at2759"/>
<keyword evidence="5" id="KW-0813">Transport</keyword>
<comment type="subunit">
    <text evidence="3">Monomer.</text>
</comment>
<feature type="domain" description="MD-2-related lipid-recognition" evidence="8">
    <location>
        <begin position="1"/>
        <end position="127"/>
    </location>
</feature>
<evidence type="ECO:0000256" key="5">
    <source>
        <dbReference type="ARBA" id="ARBA00022448"/>
    </source>
</evidence>
<keyword evidence="6" id="KW-0732">Signal</keyword>
<dbReference type="GO" id="GO:0032934">
    <property type="term" value="F:sterol binding"/>
    <property type="evidence" value="ECO:0007669"/>
    <property type="project" value="EnsemblFungi"/>
</dbReference>
<evidence type="ECO:0000256" key="6">
    <source>
        <dbReference type="ARBA" id="ARBA00022729"/>
    </source>
</evidence>
<evidence type="ECO:0000256" key="7">
    <source>
        <dbReference type="ARBA" id="ARBA00023055"/>
    </source>
</evidence>
<dbReference type="SUPFAM" id="SSF81296">
    <property type="entry name" value="E set domains"/>
    <property type="match status" value="1"/>
</dbReference>
<keyword evidence="7" id="KW-0445">Lipid transport</keyword>
<dbReference type="EMBL" id="HE806321">
    <property type="protein sequence ID" value="CCH61640.1"/>
    <property type="molecule type" value="Genomic_DNA"/>
</dbReference>
<dbReference type="KEGG" id="tbl:TBLA_0F00970"/>
<dbReference type="FunCoup" id="I2H5I8">
    <property type="interactions" value="125"/>
</dbReference>
<name>I2H5I8_HENB6</name>
<organism evidence="9 10">
    <name type="scientific">Henningerozyma blattae (strain ATCC 34711 / CBS 6284 / DSM 70876 / NBRC 10599 / NRRL Y-10934 / UCD 77-7)</name>
    <name type="common">Yeast</name>
    <name type="synonym">Tetrapisispora blattae</name>
    <dbReference type="NCBI Taxonomy" id="1071380"/>
    <lineage>
        <taxon>Eukaryota</taxon>
        <taxon>Fungi</taxon>
        <taxon>Dikarya</taxon>
        <taxon>Ascomycota</taxon>
        <taxon>Saccharomycotina</taxon>
        <taxon>Saccharomycetes</taxon>
        <taxon>Saccharomycetales</taxon>
        <taxon>Saccharomycetaceae</taxon>
        <taxon>Henningerozyma</taxon>
    </lineage>
</organism>
<dbReference type="GO" id="GO:0000328">
    <property type="term" value="C:fungal-type vacuole lumen"/>
    <property type="evidence" value="ECO:0007669"/>
    <property type="project" value="EnsemblFungi"/>
</dbReference>
<evidence type="ECO:0000313" key="9">
    <source>
        <dbReference type="EMBL" id="CCH61640.1"/>
    </source>
</evidence>
<reference evidence="9 10" key="1">
    <citation type="journal article" date="2011" name="Proc. Natl. Acad. Sci. U.S.A.">
        <title>Evolutionary erosion of yeast sex chromosomes by mating-type switching accidents.</title>
        <authorList>
            <person name="Gordon J.L."/>
            <person name="Armisen D."/>
            <person name="Proux-Wera E."/>
            <person name="Oheigeartaigh S.S."/>
            <person name="Byrne K.P."/>
            <person name="Wolfe K.H."/>
        </authorList>
    </citation>
    <scope>NUCLEOTIDE SEQUENCE [LARGE SCALE GENOMIC DNA]</scope>
    <source>
        <strain evidence="10">ATCC 34711 / CBS 6284 / DSM 70876 / NBRC 10599 / NRRL Y-10934 / UCD 77-7</strain>
    </source>
</reference>
<protein>
    <recommendedName>
        <fullName evidence="4">Phosphatidylglycerol/phosphatidylinositol transfer protein</fullName>
    </recommendedName>
</protein>
<dbReference type="Gene3D" id="2.70.220.10">
    <property type="entry name" value="Ganglioside GM2 activator"/>
    <property type="match status" value="1"/>
</dbReference>
<dbReference type="GO" id="GO:0001786">
    <property type="term" value="F:phosphatidylserine binding"/>
    <property type="evidence" value="ECO:0007669"/>
    <property type="project" value="EnsemblFungi"/>
</dbReference>
<dbReference type="OMA" id="QTIFPRN"/>
<dbReference type="HOGENOM" id="CLU_097982_3_1_1"/>
<evidence type="ECO:0000256" key="3">
    <source>
        <dbReference type="ARBA" id="ARBA00011245"/>
    </source>
</evidence>
<gene>
    <name evidence="9" type="primary">TBLA0F00970</name>
    <name evidence="9" type="ORF">TBLA_0F00970</name>
</gene>
<evidence type="ECO:0000259" key="8">
    <source>
        <dbReference type="SMART" id="SM00737"/>
    </source>
</evidence>
<dbReference type="InterPro" id="IPR036846">
    <property type="entry name" value="GM2-AP_sf"/>
</dbReference>
<accession>I2H5I8</accession>
<dbReference type="PANTHER" id="PTHR11306">
    <property type="entry name" value="NIEMANN PICK TYPE C2 PROTEIN NPC2-RELATED"/>
    <property type="match status" value="1"/>
</dbReference>
<dbReference type="Pfam" id="PF02221">
    <property type="entry name" value="E1_DerP2_DerF2"/>
    <property type="match status" value="1"/>
</dbReference>
<dbReference type="eggNOG" id="KOG4680">
    <property type="taxonomic scope" value="Eukaryota"/>
</dbReference>
<comment type="function">
    <text evidence="1">Catalyzes the intermembrane transfer of phosphatidylglycerol and phosphatidylinositol.</text>
</comment>
<dbReference type="GeneID" id="14496749"/>
<dbReference type="GO" id="GO:0035091">
    <property type="term" value="F:phosphatidylinositol binding"/>
    <property type="evidence" value="ECO:0007669"/>
    <property type="project" value="EnsemblFungi"/>
</dbReference>
<keyword evidence="10" id="KW-1185">Reference proteome</keyword>
<comment type="similarity">
    <text evidence="2">Belongs to the NPC2 family.</text>
</comment>
<dbReference type="CDD" id="cd00917">
    <property type="entry name" value="PG-PI_TP"/>
    <property type="match status" value="1"/>
</dbReference>
<evidence type="ECO:0000313" key="10">
    <source>
        <dbReference type="Proteomes" id="UP000002866"/>
    </source>
</evidence>
<evidence type="ECO:0000256" key="4">
    <source>
        <dbReference type="ARBA" id="ARBA00016056"/>
    </source>
</evidence>